<accession>A0ABS2S7W3</accession>
<proteinExistence type="predicted"/>
<sequence length="186" mass="20066">MDLPDEGDLPPGGQRDLTVAIHVLYANAGMPGTRTISNAIRARDDLPDTVSHEAVRGILVGKKARWSKVASVALQLLHWSAIQVDPDGSFAGIHRLWIAANGRTVSGSPHVVVPHVEQFTSRRNGSSVEIAAFSDNSSQASSGSFDMQSDSSESKLFIRWQSKVGFIDVYDREIAKRIVKGGGSDE</sequence>
<name>A0ABS2S7W3_9PSEU</name>
<comment type="caution">
    <text evidence="1">The sequence shown here is derived from an EMBL/GenBank/DDBJ whole genome shotgun (WGS) entry which is preliminary data.</text>
</comment>
<dbReference type="Proteomes" id="UP001195724">
    <property type="component" value="Unassembled WGS sequence"/>
</dbReference>
<reference evidence="1 2" key="1">
    <citation type="submission" date="2021-01" db="EMBL/GenBank/DDBJ databases">
        <title>Sequencing the genomes of 1000 actinobacteria strains.</title>
        <authorList>
            <person name="Klenk H.-P."/>
        </authorList>
    </citation>
    <scope>NUCLEOTIDE SEQUENCE [LARGE SCALE GENOMIC DNA]</scope>
    <source>
        <strain evidence="1 2">DSM 44581</strain>
    </source>
</reference>
<dbReference type="RefSeq" id="WP_204842755.1">
    <property type="nucleotide sequence ID" value="NZ_JAFBCL010000001.1"/>
</dbReference>
<evidence type="ECO:0000313" key="1">
    <source>
        <dbReference type="EMBL" id="MBM7811930.1"/>
    </source>
</evidence>
<organism evidence="1 2">
    <name type="scientific">Saccharothrix algeriensis</name>
    <dbReference type="NCBI Taxonomy" id="173560"/>
    <lineage>
        <taxon>Bacteria</taxon>
        <taxon>Bacillati</taxon>
        <taxon>Actinomycetota</taxon>
        <taxon>Actinomycetes</taxon>
        <taxon>Pseudonocardiales</taxon>
        <taxon>Pseudonocardiaceae</taxon>
        <taxon>Saccharothrix</taxon>
    </lineage>
</organism>
<gene>
    <name evidence="1" type="ORF">JOE68_002795</name>
</gene>
<keyword evidence="2" id="KW-1185">Reference proteome</keyword>
<protein>
    <submittedName>
        <fullName evidence="1">Uncharacterized protein</fullName>
    </submittedName>
</protein>
<dbReference type="EMBL" id="JAFBCL010000001">
    <property type="protein sequence ID" value="MBM7811930.1"/>
    <property type="molecule type" value="Genomic_DNA"/>
</dbReference>
<evidence type="ECO:0000313" key="2">
    <source>
        <dbReference type="Proteomes" id="UP001195724"/>
    </source>
</evidence>